<dbReference type="PANTHER" id="PTHR45098">
    <property type="entry name" value="DNAJ DOMAIN CONTAINING PROTEIN, EXPRESSED"/>
    <property type="match status" value="1"/>
</dbReference>
<feature type="compositionally biased region" description="Low complexity" evidence="2">
    <location>
        <begin position="253"/>
        <end position="265"/>
    </location>
</feature>
<dbReference type="InterPro" id="IPR012677">
    <property type="entry name" value="Nucleotide-bd_a/b_plait_sf"/>
</dbReference>
<reference evidence="4 5" key="1">
    <citation type="journal article" date="2011" name="Science">
        <title>The Selaginella genome identifies genetic changes associated with the evolution of vascular plants.</title>
        <authorList>
            <person name="Banks J.A."/>
            <person name="Nishiyama T."/>
            <person name="Hasebe M."/>
            <person name="Bowman J.L."/>
            <person name="Gribskov M."/>
            <person name="dePamphilis C."/>
            <person name="Albert V.A."/>
            <person name="Aono N."/>
            <person name="Aoyama T."/>
            <person name="Ambrose B.A."/>
            <person name="Ashton N.W."/>
            <person name="Axtell M.J."/>
            <person name="Barker E."/>
            <person name="Barker M.S."/>
            <person name="Bennetzen J.L."/>
            <person name="Bonawitz N.D."/>
            <person name="Chapple C."/>
            <person name="Cheng C."/>
            <person name="Correa L.G."/>
            <person name="Dacre M."/>
            <person name="DeBarry J."/>
            <person name="Dreyer I."/>
            <person name="Elias M."/>
            <person name="Engstrom E.M."/>
            <person name="Estelle M."/>
            <person name="Feng L."/>
            <person name="Finet C."/>
            <person name="Floyd S.K."/>
            <person name="Frommer W.B."/>
            <person name="Fujita T."/>
            <person name="Gramzow L."/>
            <person name="Gutensohn M."/>
            <person name="Harholt J."/>
            <person name="Hattori M."/>
            <person name="Heyl A."/>
            <person name="Hirai T."/>
            <person name="Hiwatashi Y."/>
            <person name="Ishikawa M."/>
            <person name="Iwata M."/>
            <person name="Karol K.G."/>
            <person name="Koehler B."/>
            <person name="Kolukisaoglu U."/>
            <person name="Kubo M."/>
            <person name="Kurata T."/>
            <person name="Lalonde S."/>
            <person name="Li K."/>
            <person name="Li Y."/>
            <person name="Litt A."/>
            <person name="Lyons E."/>
            <person name="Manning G."/>
            <person name="Maruyama T."/>
            <person name="Michael T.P."/>
            <person name="Mikami K."/>
            <person name="Miyazaki S."/>
            <person name="Morinaga S."/>
            <person name="Murata T."/>
            <person name="Mueller-Roeber B."/>
            <person name="Nelson D.R."/>
            <person name="Obara M."/>
            <person name="Oguri Y."/>
            <person name="Olmstead R.G."/>
            <person name="Onodera N."/>
            <person name="Petersen B.L."/>
            <person name="Pils B."/>
            <person name="Prigge M."/>
            <person name="Rensing S.A."/>
            <person name="Riano-Pachon D.M."/>
            <person name="Roberts A.W."/>
            <person name="Sato Y."/>
            <person name="Scheller H.V."/>
            <person name="Schulz B."/>
            <person name="Schulz C."/>
            <person name="Shakirov E.V."/>
            <person name="Shibagaki N."/>
            <person name="Shinohara N."/>
            <person name="Shippen D.E."/>
            <person name="Soerensen I."/>
            <person name="Sotooka R."/>
            <person name="Sugimoto N."/>
            <person name="Sugita M."/>
            <person name="Sumikawa N."/>
            <person name="Tanurdzic M."/>
            <person name="Theissen G."/>
            <person name="Ulvskov P."/>
            <person name="Wakazuki S."/>
            <person name="Weng J.K."/>
            <person name="Willats W.W."/>
            <person name="Wipf D."/>
            <person name="Wolf P.G."/>
            <person name="Yang L."/>
            <person name="Zimmer A.D."/>
            <person name="Zhu Q."/>
            <person name="Mitros T."/>
            <person name="Hellsten U."/>
            <person name="Loque D."/>
            <person name="Otillar R."/>
            <person name="Salamov A."/>
            <person name="Schmutz J."/>
            <person name="Shapiro H."/>
            <person name="Lindquist E."/>
            <person name="Lucas S."/>
            <person name="Rokhsar D."/>
            <person name="Grigoriev I.V."/>
        </authorList>
    </citation>
    <scope>NUCLEOTIDE SEQUENCE [LARGE SCALE GENOMIC DNA]</scope>
</reference>
<dbReference type="OMA" id="KYGHISD"/>
<organism evidence="5">
    <name type="scientific">Selaginella moellendorffii</name>
    <name type="common">Spikemoss</name>
    <dbReference type="NCBI Taxonomy" id="88036"/>
    <lineage>
        <taxon>Eukaryota</taxon>
        <taxon>Viridiplantae</taxon>
        <taxon>Streptophyta</taxon>
        <taxon>Embryophyta</taxon>
        <taxon>Tracheophyta</taxon>
        <taxon>Lycopodiopsida</taxon>
        <taxon>Selaginellales</taxon>
        <taxon>Selaginellaceae</taxon>
        <taxon>Selaginella</taxon>
    </lineage>
</organism>
<dbReference type="SMART" id="SM00271">
    <property type="entry name" value="DnaJ"/>
    <property type="match status" value="1"/>
</dbReference>
<dbReference type="CDD" id="cd12429">
    <property type="entry name" value="RRM_DNAJC17"/>
    <property type="match status" value="1"/>
</dbReference>
<dbReference type="InterPro" id="IPR036869">
    <property type="entry name" value="J_dom_sf"/>
</dbReference>
<dbReference type="Pfam" id="PF00226">
    <property type="entry name" value="DnaJ"/>
    <property type="match status" value="1"/>
</dbReference>
<dbReference type="KEGG" id="smo:SELMODRAFT_420412"/>
<keyword evidence="5" id="KW-1185">Reference proteome</keyword>
<accession>D8SBX3</accession>
<dbReference type="CDD" id="cd06257">
    <property type="entry name" value="DnaJ"/>
    <property type="match status" value="1"/>
</dbReference>
<gene>
    <name evidence="4" type="ORF">SELMODRAFT_420412</name>
</gene>
<dbReference type="InterPro" id="IPR035979">
    <property type="entry name" value="RBD_domain_sf"/>
</dbReference>
<dbReference type="STRING" id="88036.D8SBX3"/>
<dbReference type="Gene3D" id="1.10.287.110">
    <property type="entry name" value="DnaJ domain"/>
    <property type="match status" value="1"/>
</dbReference>
<sequence>MEGTEDLYALLGLPGGVDGAAIQVTELKKAWRRRCLEWHPDKRPGDATAAAQFNRINNAFEVLSDAKARKAYDELQLLRRRREEEKKEMSAKRQKMVDDLQKREAAFELQRREKAAEVSAAQRLKEEIARIRVKKSQKKMGRNGIEPGKPVDIIVSEEDKDKALKVTWDLAGTPGYDVESLRGIFQRFGPVEDVLRLEKKKKGVALVVMVTAQSALEASQSQCGHIANPLLVIPLGNPFRPEGAENPPDTKTPAAARAPSPSPAANHATLAGSGFGDREDLVLRKLKEAQERKRKMDAAAKEG</sequence>
<evidence type="ECO:0000256" key="2">
    <source>
        <dbReference type="SAM" id="MobiDB-lite"/>
    </source>
</evidence>
<name>D8SBX3_SELML</name>
<dbReference type="SUPFAM" id="SSF46565">
    <property type="entry name" value="Chaperone J-domain"/>
    <property type="match status" value="1"/>
</dbReference>
<evidence type="ECO:0000313" key="5">
    <source>
        <dbReference type="Proteomes" id="UP000001514"/>
    </source>
</evidence>
<dbReference type="PROSITE" id="PS00636">
    <property type="entry name" value="DNAJ_1"/>
    <property type="match status" value="1"/>
</dbReference>
<dbReference type="InParanoid" id="D8SBX3"/>
<dbReference type="eggNOG" id="KOG0691">
    <property type="taxonomic scope" value="Eukaryota"/>
</dbReference>
<protein>
    <recommendedName>
        <fullName evidence="3">J domain-containing protein</fullName>
    </recommendedName>
</protein>
<feature type="region of interest" description="Disordered" evidence="2">
    <location>
        <begin position="238"/>
        <end position="276"/>
    </location>
</feature>
<dbReference type="AlphaFoldDB" id="D8SBX3"/>
<evidence type="ECO:0000256" key="1">
    <source>
        <dbReference type="SAM" id="Coils"/>
    </source>
</evidence>
<evidence type="ECO:0000313" key="4">
    <source>
        <dbReference type="EMBL" id="EFJ18082.1"/>
    </source>
</evidence>
<dbReference type="Proteomes" id="UP000001514">
    <property type="component" value="Unassembled WGS sequence"/>
</dbReference>
<dbReference type="Gene3D" id="3.30.70.330">
    <property type="match status" value="1"/>
</dbReference>
<dbReference type="InterPro" id="IPR018253">
    <property type="entry name" value="DnaJ_domain_CS"/>
</dbReference>
<dbReference type="InterPro" id="IPR034254">
    <property type="entry name" value="DNAJC17_RRM"/>
</dbReference>
<dbReference type="PROSITE" id="PS50076">
    <property type="entry name" value="DNAJ_2"/>
    <property type="match status" value="1"/>
</dbReference>
<dbReference type="FunCoup" id="D8SBX3">
    <property type="interactions" value="4024"/>
</dbReference>
<feature type="coiled-coil region" evidence="1">
    <location>
        <begin position="68"/>
        <end position="95"/>
    </location>
</feature>
<keyword evidence="1" id="KW-0175">Coiled coil</keyword>
<dbReference type="Gramene" id="EFJ18082">
    <property type="protein sequence ID" value="EFJ18082"/>
    <property type="gene ID" value="SELMODRAFT_420412"/>
</dbReference>
<dbReference type="InterPro" id="IPR001623">
    <property type="entry name" value="DnaJ_domain"/>
</dbReference>
<dbReference type="GO" id="GO:0003676">
    <property type="term" value="F:nucleic acid binding"/>
    <property type="evidence" value="ECO:0007669"/>
    <property type="project" value="InterPro"/>
</dbReference>
<evidence type="ECO:0000259" key="3">
    <source>
        <dbReference type="PROSITE" id="PS50076"/>
    </source>
</evidence>
<dbReference type="PRINTS" id="PR00625">
    <property type="entry name" value="JDOMAIN"/>
</dbReference>
<dbReference type="EMBL" id="GL377611">
    <property type="protein sequence ID" value="EFJ18082.1"/>
    <property type="molecule type" value="Genomic_DNA"/>
</dbReference>
<dbReference type="OrthoDB" id="10250354at2759"/>
<dbReference type="SUPFAM" id="SSF54928">
    <property type="entry name" value="RNA-binding domain, RBD"/>
    <property type="match status" value="1"/>
</dbReference>
<dbReference type="PANTHER" id="PTHR45098:SF1">
    <property type="entry name" value="DNAJ DOMAIN CONTAINING PROTEIN, EXPRESSED"/>
    <property type="match status" value="1"/>
</dbReference>
<proteinExistence type="predicted"/>
<dbReference type="HOGENOM" id="CLU_045732_2_1_1"/>
<feature type="domain" description="J" evidence="3">
    <location>
        <begin position="6"/>
        <end position="76"/>
    </location>
</feature>